<feature type="repeat" description="PPR" evidence="2">
    <location>
        <begin position="300"/>
        <end position="334"/>
    </location>
</feature>
<evidence type="ECO:0000256" key="2">
    <source>
        <dbReference type="PROSITE-ProRule" id="PRU00708"/>
    </source>
</evidence>
<name>A0A168SU36_ABSGL</name>
<dbReference type="OMA" id="WVEPFIK"/>
<dbReference type="Pfam" id="PF13812">
    <property type="entry name" value="PPR_3"/>
    <property type="match status" value="1"/>
</dbReference>
<evidence type="ECO:0000259" key="3">
    <source>
        <dbReference type="Pfam" id="PF23276"/>
    </source>
</evidence>
<organism evidence="4">
    <name type="scientific">Absidia glauca</name>
    <name type="common">Pin mould</name>
    <dbReference type="NCBI Taxonomy" id="4829"/>
    <lineage>
        <taxon>Eukaryota</taxon>
        <taxon>Fungi</taxon>
        <taxon>Fungi incertae sedis</taxon>
        <taxon>Mucoromycota</taxon>
        <taxon>Mucoromycotina</taxon>
        <taxon>Mucoromycetes</taxon>
        <taxon>Mucorales</taxon>
        <taxon>Cunninghamellaceae</taxon>
        <taxon>Absidia</taxon>
    </lineage>
</organism>
<protein>
    <recommendedName>
        <fullName evidence="3">Pentatricopeptide repeat-containing protein-mitochondrial domain-containing protein</fullName>
    </recommendedName>
</protein>
<dbReference type="InterPro" id="IPR011990">
    <property type="entry name" value="TPR-like_helical_dom_sf"/>
</dbReference>
<dbReference type="PANTHER" id="PTHR47936">
    <property type="entry name" value="PPR_LONG DOMAIN-CONTAINING PROTEIN"/>
    <property type="match status" value="1"/>
</dbReference>
<keyword evidence="1" id="KW-0677">Repeat</keyword>
<dbReference type="EMBL" id="LT554937">
    <property type="protein sequence ID" value="SAM08938.1"/>
    <property type="molecule type" value="Genomic_DNA"/>
</dbReference>
<gene>
    <name evidence="4" type="primary">ABSGL_14604.1 scaffold 14663</name>
</gene>
<reference evidence="4" key="1">
    <citation type="submission" date="2016-04" db="EMBL/GenBank/DDBJ databases">
        <authorList>
            <person name="Evans L.H."/>
            <person name="Alamgir A."/>
            <person name="Owens N."/>
            <person name="Weber N.D."/>
            <person name="Virtaneva K."/>
            <person name="Barbian K."/>
            <person name="Babar A."/>
            <person name="Rosenke K."/>
        </authorList>
    </citation>
    <scope>NUCLEOTIDE SEQUENCE [LARGE SCALE GENOMIC DNA]</scope>
    <source>
        <strain evidence="4">CBS 101.48</strain>
    </source>
</reference>
<accession>A0A168SU36</accession>
<dbReference type="InParanoid" id="A0A168SU36"/>
<dbReference type="InterPro" id="IPR057027">
    <property type="entry name" value="TPR_mt"/>
</dbReference>
<dbReference type="NCBIfam" id="TIGR00756">
    <property type="entry name" value="PPR"/>
    <property type="match status" value="2"/>
</dbReference>
<dbReference type="Pfam" id="PF01535">
    <property type="entry name" value="PPR"/>
    <property type="match status" value="1"/>
</dbReference>
<proteinExistence type="predicted"/>
<feature type="domain" description="Pentatricopeptide repeat-containing protein-mitochondrial" evidence="3">
    <location>
        <begin position="266"/>
        <end position="396"/>
    </location>
</feature>
<dbReference type="OrthoDB" id="185373at2759"/>
<dbReference type="STRING" id="4829.A0A168SU36"/>
<evidence type="ECO:0000256" key="1">
    <source>
        <dbReference type="ARBA" id="ARBA00022737"/>
    </source>
</evidence>
<keyword evidence="5" id="KW-1185">Reference proteome</keyword>
<sequence>MQNVNVSQVYSYTVLIVDEDCTCQFRSWRRYTATTSPQPNTPYTQAKIKDFEEAMQKLYNIGEHYSLSRSTVLKHMVDLVSDLQQAGQPLTPKMYQSLLRAYATANQDHKIMPLILEMESHGVAPSLKSLNIALKWAVDSPILQAKLLDRMETYGHKRTAETYDMIMKCIAKNLEFERALDTLDEMKELGITPLDTTYMNVLILAVEYGSPTIAFDMLKNIEALGTAPDPNWCLMALRCAAVCDHHTLIKKYWKLWTRDQGFRPDDGLCKYALLVAGRFNDPQLAYDILFTVAELGYPYTDHHFTCLLESFASTADYKNVFRVFTAMRKAGITPTKTTATPVAQWLGNDTSAILQARQALTALRQHHEPADLVAFNMLIHAFAYNDEFDEALATYAMADELGITPDEDTLDALLDACIHQRNTKHGEHLYHSFIRAGIKPTVVSLSKMVALMCTQDYFEDAFVYLEKIKKTGQLPLRGAYYRLIKKLSASNDPRLPMAIEDMEACGYSL</sequence>
<evidence type="ECO:0000313" key="4">
    <source>
        <dbReference type="EMBL" id="SAM08938.1"/>
    </source>
</evidence>
<feature type="repeat" description="PPR" evidence="2">
    <location>
        <begin position="406"/>
        <end position="440"/>
    </location>
</feature>
<evidence type="ECO:0000313" key="5">
    <source>
        <dbReference type="Proteomes" id="UP000078561"/>
    </source>
</evidence>
<dbReference type="InterPro" id="IPR002885">
    <property type="entry name" value="PPR_rpt"/>
</dbReference>
<dbReference type="AlphaFoldDB" id="A0A168SU36"/>
<feature type="repeat" description="PPR" evidence="2">
    <location>
        <begin position="159"/>
        <end position="193"/>
    </location>
</feature>
<dbReference type="Proteomes" id="UP000078561">
    <property type="component" value="Unassembled WGS sequence"/>
</dbReference>
<dbReference type="PROSITE" id="PS51375">
    <property type="entry name" value="PPR"/>
    <property type="match status" value="4"/>
</dbReference>
<dbReference type="Gene3D" id="1.25.40.10">
    <property type="entry name" value="Tetratricopeptide repeat domain"/>
    <property type="match status" value="3"/>
</dbReference>
<dbReference type="Pfam" id="PF23276">
    <property type="entry name" value="TPR_24"/>
    <property type="match status" value="1"/>
</dbReference>
<feature type="repeat" description="PPR" evidence="2">
    <location>
        <begin position="371"/>
        <end position="405"/>
    </location>
</feature>
<dbReference type="PANTHER" id="PTHR47936:SF1">
    <property type="entry name" value="PENTATRICOPEPTIDE REPEAT-CONTAINING PROTEIN GUN1, CHLOROPLASTIC"/>
    <property type="match status" value="1"/>
</dbReference>